<reference evidence="2" key="1">
    <citation type="submission" date="2022-08" db="UniProtKB">
        <authorList>
            <consortium name="EnsemblMetazoa"/>
        </authorList>
    </citation>
    <scope>IDENTIFICATION</scope>
    <source>
        <strain evidence="2">05x7-T-G4-1.051#20</strain>
    </source>
</reference>
<accession>A0A8W8JKI5</accession>
<feature type="region of interest" description="Disordered" evidence="1">
    <location>
        <begin position="160"/>
        <end position="201"/>
    </location>
</feature>
<dbReference type="AlphaFoldDB" id="A0A8W8JKI5"/>
<keyword evidence="3" id="KW-1185">Reference proteome</keyword>
<evidence type="ECO:0000256" key="1">
    <source>
        <dbReference type="SAM" id="MobiDB-lite"/>
    </source>
</evidence>
<dbReference type="EnsemblMetazoa" id="G19127.1">
    <property type="protein sequence ID" value="G19127.1:cds"/>
    <property type="gene ID" value="G19127"/>
</dbReference>
<feature type="compositionally biased region" description="Polar residues" evidence="1">
    <location>
        <begin position="169"/>
        <end position="178"/>
    </location>
</feature>
<organism evidence="2 3">
    <name type="scientific">Magallana gigas</name>
    <name type="common">Pacific oyster</name>
    <name type="synonym">Crassostrea gigas</name>
    <dbReference type="NCBI Taxonomy" id="29159"/>
    <lineage>
        <taxon>Eukaryota</taxon>
        <taxon>Metazoa</taxon>
        <taxon>Spiralia</taxon>
        <taxon>Lophotrochozoa</taxon>
        <taxon>Mollusca</taxon>
        <taxon>Bivalvia</taxon>
        <taxon>Autobranchia</taxon>
        <taxon>Pteriomorphia</taxon>
        <taxon>Ostreida</taxon>
        <taxon>Ostreoidea</taxon>
        <taxon>Ostreidae</taxon>
        <taxon>Magallana</taxon>
    </lineage>
</organism>
<evidence type="ECO:0000313" key="2">
    <source>
        <dbReference type="EnsemblMetazoa" id="G19127.1:cds"/>
    </source>
</evidence>
<dbReference type="Proteomes" id="UP000005408">
    <property type="component" value="Unassembled WGS sequence"/>
</dbReference>
<name>A0A8W8JKI5_MAGGI</name>
<sequence length="201" mass="22759">MLQQVPPNVTSITKHKPGQHEDAVQCGVVSFITHTEWPPENGASMREGAIQVHTEEENDVCVGQSGEVVEEVCTDQDESCFSKDDLDLQDVGMNRTEDQHNYCLSQSDGARNISLQLRDRTAKKNKETQSKPRKCCLKSRWVDIKWIKWRKLKAPKQTPVCHQVDKWRTNNPGLQTQPKLHPSGRATTPKGQRSTEISCVK</sequence>
<evidence type="ECO:0000313" key="3">
    <source>
        <dbReference type="Proteomes" id="UP000005408"/>
    </source>
</evidence>
<protein>
    <submittedName>
        <fullName evidence="2">Uncharacterized protein</fullName>
    </submittedName>
</protein>
<feature type="compositionally biased region" description="Polar residues" evidence="1">
    <location>
        <begin position="185"/>
        <end position="201"/>
    </location>
</feature>
<proteinExistence type="predicted"/>